<protein>
    <submittedName>
        <fullName evidence="1">Uncharacterized protein</fullName>
    </submittedName>
</protein>
<dbReference type="AlphaFoldDB" id="A0A1R3R5J2"/>
<proteinExistence type="predicted"/>
<accession>A0A1R3R5J2</accession>
<feature type="non-terminal residue" evidence="1">
    <location>
        <position position="1"/>
    </location>
</feature>
<sequence length="54" mass="6130">LDSLVRVSRRAAYNHYASILDLRRSPQSQLAVFPQAIILTEASYIPMDLSCHQN</sequence>
<name>A0A1R3R5J2_ASPC5</name>
<reference evidence="2" key="1">
    <citation type="journal article" date="2017" name="Genome Biol.">
        <title>Comparative genomics reveals high biological diversity and specific adaptations in the industrially and medically important fungal genus Aspergillus.</title>
        <authorList>
            <person name="de Vries R.P."/>
            <person name="Riley R."/>
            <person name="Wiebenga A."/>
            <person name="Aguilar-Osorio G."/>
            <person name="Amillis S."/>
            <person name="Uchima C.A."/>
            <person name="Anderluh G."/>
            <person name="Asadollahi M."/>
            <person name="Askin M."/>
            <person name="Barry K."/>
            <person name="Battaglia E."/>
            <person name="Bayram O."/>
            <person name="Benocci T."/>
            <person name="Braus-Stromeyer S.A."/>
            <person name="Caldana C."/>
            <person name="Canovas D."/>
            <person name="Cerqueira G.C."/>
            <person name="Chen F."/>
            <person name="Chen W."/>
            <person name="Choi C."/>
            <person name="Clum A."/>
            <person name="Dos Santos R.A."/>
            <person name="Damasio A.R."/>
            <person name="Diallinas G."/>
            <person name="Emri T."/>
            <person name="Fekete E."/>
            <person name="Flipphi M."/>
            <person name="Freyberg S."/>
            <person name="Gallo A."/>
            <person name="Gournas C."/>
            <person name="Habgood R."/>
            <person name="Hainaut M."/>
            <person name="Harispe M.L."/>
            <person name="Henrissat B."/>
            <person name="Hilden K.S."/>
            <person name="Hope R."/>
            <person name="Hossain A."/>
            <person name="Karabika E."/>
            <person name="Karaffa L."/>
            <person name="Karanyi Z."/>
            <person name="Krasevec N."/>
            <person name="Kuo A."/>
            <person name="Kusch H."/>
            <person name="LaButti K."/>
            <person name="Lagendijk E.L."/>
            <person name="Lapidus A."/>
            <person name="Levasseur A."/>
            <person name="Lindquist E."/>
            <person name="Lipzen A."/>
            <person name="Logrieco A.F."/>
            <person name="MacCabe A."/>
            <person name="Maekelae M.R."/>
            <person name="Malavazi I."/>
            <person name="Melin P."/>
            <person name="Meyer V."/>
            <person name="Mielnichuk N."/>
            <person name="Miskei M."/>
            <person name="Molnar A.P."/>
            <person name="Mule G."/>
            <person name="Ngan C.Y."/>
            <person name="Orejas M."/>
            <person name="Orosz E."/>
            <person name="Ouedraogo J.P."/>
            <person name="Overkamp K.M."/>
            <person name="Park H.-S."/>
            <person name="Perrone G."/>
            <person name="Piumi F."/>
            <person name="Punt P.J."/>
            <person name="Ram A.F."/>
            <person name="Ramon A."/>
            <person name="Rauscher S."/>
            <person name="Record E."/>
            <person name="Riano-Pachon D.M."/>
            <person name="Robert V."/>
            <person name="Roehrig J."/>
            <person name="Ruller R."/>
            <person name="Salamov A."/>
            <person name="Salih N.S."/>
            <person name="Samson R.A."/>
            <person name="Sandor E."/>
            <person name="Sanguinetti M."/>
            <person name="Schuetze T."/>
            <person name="Sepcic K."/>
            <person name="Shelest E."/>
            <person name="Sherlock G."/>
            <person name="Sophianopoulou V."/>
            <person name="Squina F.M."/>
            <person name="Sun H."/>
            <person name="Susca A."/>
            <person name="Todd R.B."/>
            <person name="Tsang A."/>
            <person name="Unkles S.E."/>
            <person name="van de Wiele N."/>
            <person name="van Rossen-Uffink D."/>
            <person name="Oliveira J.V."/>
            <person name="Vesth T.C."/>
            <person name="Visser J."/>
            <person name="Yu J.-H."/>
            <person name="Zhou M."/>
            <person name="Andersen M.R."/>
            <person name="Archer D.B."/>
            <person name="Baker S.E."/>
            <person name="Benoit I."/>
            <person name="Brakhage A.A."/>
            <person name="Braus G.H."/>
            <person name="Fischer R."/>
            <person name="Frisvad J.C."/>
            <person name="Goldman G.H."/>
            <person name="Houbraken J."/>
            <person name="Oakley B."/>
            <person name="Pocsi I."/>
            <person name="Scazzocchio C."/>
            <person name="Seiboth B."/>
            <person name="vanKuyk P.A."/>
            <person name="Wortman J."/>
            <person name="Dyer P.S."/>
            <person name="Grigoriev I.V."/>
        </authorList>
    </citation>
    <scope>NUCLEOTIDE SEQUENCE [LARGE SCALE GENOMIC DNA]</scope>
    <source>
        <strain evidence="2">ITEM 5010</strain>
    </source>
</reference>
<evidence type="ECO:0000313" key="2">
    <source>
        <dbReference type="Proteomes" id="UP000188318"/>
    </source>
</evidence>
<dbReference type="OrthoDB" id="3470073at2759"/>
<dbReference type="VEuPathDB" id="FungiDB:ASPCADRAFT_60867"/>
<evidence type="ECO:0000313" key="1">
    <source>
        <dbReference type="EMBL" id="OOF89749.1"/>
    </source>
</evidence>
<gene>
    <name evidence="1" type="ORF">ASPCADRAFT_60867</name>
</gene>
<keyword evidence="2" id="KW-1185">Reference proteome</keyword>
<dbReference type="EMBL" id="KV908255">
    <property type="protein sequence ID" value="OOF89749.1"/>
    <property type="molecule type" value="Genomic_DNA"/>
</dbReference>
<organism evidence="1 2">
    <name type="scientific">Aspergillus carbonarius (strain ITEM 5010)</name>
    <dbReference type="NCBI Taxonomy" id="602072"/>
    <lineage>
        <taxon>Eukaryota</taxon>
        <taxon>Fungi</taxon>
        <taxon>Dikarya</taxon>
        <taxon>Ascomycota</taxon>
        <taxon>Pezizomycotina</taxon>
        <taxon>Eurotiomycetes</taxon>
        <taxon>Eurotiomycetidae</taxon>
        <taxon>Eurotiales</taxon>
        <taxon>Aspergillaceae</taxon>
        <taxon>Aspergillus</taxon>
        <taxon>Aspergillus subgen. Circumdati</taxon>
    </lineage>
</organism>
<dbReference type="Proteomes" id="UP000188318">
    <property type="component" value="Unassembled WGS sequence"/>
</dbReference>